<comment type="similarity">
    <text evidence="2 8">Belongs to the glycosyltransferase 92 family.</text>
</comment>
<sequence>MPRHARHSRHIPRHPGHPQPDISEHPEPGETGGGLPLLPHRVHVQQFVQTMEFYKLLGVRRVVLYLTSCGPDLEKVLQYYAEEGTLEVIGWPINHFLKPSTGWELEGDIPLNSQLTIMNECIYMNMYRSRYVLLADVDQLLVPASHSSLLPLMEDLQGQHPDTAVFLMETHSRYCNARPFRTEEELVLEEDFRSYKMGFNPRLVLQTAMFEVTQSYGYSVRVPSDV</sequence>
<keyword evidence="4 8" id="KW-0808">Transferase</keyword>
<keyword evidence="10" id="KW-1185">Reference proteome</keyword>
<keyword evidence="6" id="KW-1133">Transmembrane helix</keyword>
<dbReference type="Proteomes" id="UP001652741">
    <property type="component" value="Chromosome ssa17"/>
</dbReference>
<organism evidence="10 11">
    <name type="scientific">Salmo salar</name>
    <name type="common">Atlantic salmon</name>
    <dbReference type="NCBI Taxonomy" id="8030"/>
    <lineage>
        <taxon>Eukaryota</taxon>
        <taxon>Metazoa</taxon>
        <taxon>Chordata</taxon>
        <taxon>Craniata</taxon>
        <taxon>Vertebrata</taxon>
        <taxon>Euteleostomi</taxon>
        <taxon>Actinopterygii</taxon>
        <taxon>Neopterygii</taxon>
        <taxon>Teleostei</taxon>
        <taxon>Protacanthopterygii</taxon>
        <taxon>Salmoniformes</taxon>
        <taxon>Salmonidae</taxon>
        <taxon>Salmoninae</taxon>
        <taxon>Salmo</taxon>
    </lineage>
</organism>
<proteinExistence type="inferred from homology"/>
<reference evidence="11" key="1">
    <citation type="submission" date="2025-08" db="UniProtKB">
        <authorList>
            <consortium name="RefSeq"/>
        </authorList>
    </citation>
    <scope>IDENTIFICATION</scope>
</reference>
<gene>
    <name evidence="11" type="primary">LOC106575717</name>
</gene>
<keyword evidence="3 8" id="KW-0328">Glycosyltransferase</keyword>
<name>A0ABM3D8W8_SALSA</name>
<protein>
    <recommendedName>
        <fullName evidence="8">Glycosyltransferase family 92 protein</fullName>
        <ecNumber evidence="8">2.4.1.-</ecNumber>
    </recommendedName>
</protein>
<dbReference type="PANTHER" id="PTHR21461:SF45">
    <property type="entry name" value="GLYCOSYLTRANSFERASE FAMILY 92 PROTEIN"/>
    <property type="match status" value="1"/>
</dbReference>
<evidence type="ECO:0000256" key="9">
    <source>
        <dbReference type="SAM" id="MobiDB-lite"/>
    </source>
</evidence>
<keyword evidence="5" id="KW-0812">Transmembrane</keyword>
<evidence type="ECO:0000256" key="5">
    <source>
        <dbReference type="ARBA" id="ARBA00022692"/>
    </source>
</evidence>
<evidence type="ECO:0000313" key="10">
    <source>
        <dbReference type="Proteomes" id="UP001652741"/>
    </source>
</evidence>
<accession>A0ABM3D8W8</accession>
<keyword evidence="7" id="KW-0472">Membrane</keyword>
<dbReference type="PANTHER" id="PTHR21461">
    <property type="entry name" value="GLYCOSYLTRANSFERASE FAMILY 92 PROTEIN"/>
    <property type="match status" value="1"/>
</dbReference>
<evidence type="ECO:0000256" key="1">
    <source>
        <dbReference type="ARBA" id="ARBA00004167"/>
    </source>
</evidence>
<evidence type="ECO:0000256" key="7">
    <source>
        <dbReference type="ARBA" id="ARBA00023136"/>
    </source>
</evidence>
<evidence type="ECO:0000256" key="6">
    <source>
        <dbReference type="ARBA" id="ARBA00022989"/>
    </source>
</evidence>
<evidence type="ECO:0000313" key="11">
    <source>
        <dbReference type="RefSeq" id="XP_045555256.1"/>
    </source>
</evidence>
<comment type="subcellular location">
    <subcellularLocation>
        <location evidence="1">Membrane</location>
        <topology evidence="1">Single-pass membrane protein</topology>
    </subcellularLocation>
</comment>
<dbReference type="EC" id="2.4.1.-" evidence="8"/>
<evidence type="ECO:0000256" key="4">
    <source>
        <dbReference type="ARBA" id="ARBA00022679"/>
    </source>
</evidence>
<evidence type="ECO:0000256" key="2">
    <source>
        <dbReference type="ARBA" id="ARBA00007647"/>
    </source>
</evidence>
<dbReference type="RefSeq" id="XP_014007849.2">
    <property type="nucleotide sequence ID" value="XM_014152374.2"/>
</dbReference>
<feature type="region of interest" description="Disordered" evidence="9">
    <location>
        <begin position="1"/>
        <end position="35"/>
    </location>
</feature>
<evidence type="ECO:0000256" key="8">
    <source>
        <dbReference type="RuleBase" id="RU366017"/>
    </source>
</evidence>
<dbReference type="InterPro" id="IPR008166">
    <property type="entry name" value="Glyco_transf_92"/>
</dbReference>
<feature type="compositionally biased region" description="Basic residues" evidence="9">
    <location>
        <begin position="1"/>
        <end position="16"/>
    </location>
</feature>
<dbReference type="GeneID" id="106575717"/>
<dbReference type="RefSeq" id="XP_045555256.1">
    <property type="nucleotide sequence ID" value="XM_045699300.1"/>
</dbReference>
<evidence type="ECO:0000256" key="3">
    <source>
        <dbReference type="ARBA" id="ARBA00022676"/>
    </source>
</evidence>
<dbReference type="Pfam" id="PF01697">
    <property type="entry name" value="Glyco_transf_92"/>
    <property type="match status" value="1"/>
</dbReference>